<reference evidence="3 4" key="1">
    <citation type="submission" date="2017-04" db="EMBL/GenBank/DDBJ databases">
        <title>Whole genome sequence of Bdellovibrio bacteriovorus strain SSB218315.</title>
        <authorList>
            <person name="Oyedara O."/>
            <person name="Rodriguez-Perez M.A."/>
        </authorList>
    </citation>
    <scope>NUCLEOTIDE SEQUENCE [LARGE SCALE GENOMIC DNA]</scope>
    <source>
        <strain evidence="3 4">SSB218315</strain>
    </source>
</reference>
<evidence type="ECO:0000313" key="3">
    <source>
        <dbReference type="EMBL" id="ASD63896.1"/>
    </source>
</evidence>
<comment type="similarity">
    <text evidence="1">Belongs to the AHA1 family.</text>
</comment>
<protein>
    <recommendedName>
        <fullName evidence="2">Activator of Hsp90 ATPase homologue 1/2-like C-terminal domain-containing protein</fullName>
    </recommendedName>
</protein>
<evidence type="ECO:0000259" key="2">
    <source>
        <dbReference type="Pfam" id="PF08327"/>
    </source>
</evidence>
<sequence>MKDSIELSIKLKASSGWIWNALTDRGELENWWSESVVLEPKVGGAFKEPWMDDEGDKQMASGKVVKLKKEQFITFTWREKSWPKTAITECTFTIEDTGKERVLSLEHSGWDTLPAEIRTKTIKDFKVGWGYHLKELKSYLDD</sequence>
<dbReference type="InterPro" id="IPR023393">
    <property type="entry name" value="START-like_dom_sf"/>
</dbReference>
<dbReference type="Pfam" id="PF08327">
    <property type="entry name" value="AHSA1"/>
    <property type="match status" value="1"/>
</dbReference>
<dbReference type="Gene3D" id="3.30.530.20">
    <property type="match status" value="1"/>
</dbReference>
<name>A0A1Z3N8X0_BDEBC</name>
<dbReference type="RefSeq" id="WP_088565402.1">
    <property type="nucleotide sequence ID" value="NZ_CP020946.1"/>
</dbReference>
<gene>
    <name evidence="3" type="ORF">B9G79_10120</name>
</gene>
<dbReference type="OrthoDB" id="3365660at2"/>
<dbReference type="AlphaFoldDB" id="A0A1Z3N8X0"/>
<organism evidence="3 4">
    <name type="scientific">Bdellovibrio bacteriovorus</name>
    <dbReference type="NCBI Taxonomy" id="959"/>
    <lineage>
        <taxon>Bacteria</taxon>
        <taxon>Pseudomonadati</taxon>
        <taxon>Bdellovibrionota</taxon>
        <taxon>Bdellovibrionia</taxon>
        <taxon>Bdellovibrionales</taxon>
        <taxon>Pseudobdellovibrionaceae</taxon>
        <taxon>Bdellovibrio</taxon>
    </lineage>
</organism>
<dbReference type="Proteomes" id="UP000197003">
    <property type="component" value="Chromosome"/>
</dbReference>
<evidence type="ECO:0000256" key="1">
    <source>
        <dbReference type="ARBA" id="ARBA00006817"/>
    </source>
</evidence>
<dbReference type="InterPro" id="IPR013538">
    <property type="entry name" value="ASHA1/2-like_C"/>
</dbReference>
<evidence type="ECO:0000313" key="4">
    <source>
        <dbReference type="Proteomes" id="UP000197003"/>
    </source>
</evidence>
<accession>A0A1Z3N8X0</accession>
<dbReference type="EMBL" id="CP020946">
    <property type="protein sequence ID" value="ASD63896.1"/>
    <property type="molecule type" value="Genomic_DNA"/>
</dbReference>
<dbReference type="CDD" id="cd07814">
    <property type="entry name" value="SRPBCC_CalC_Aha1-like"/>
    <property type="match status" value="1"/>
</dbReference>
<proteinExistence type="inferred from homology"/>
<dbReference type="SUPFAM" id="SSF55961">
    <property type="entry name" value="Bet v1-like"/>
    <property type="match status" value="1"/>
</dbReference>
<feature type="domain" description="Activator of Hsp90 ATPase homologue 1/2-like C-terminal" evidence="2">
    <location>
        <begin position="13"/>
        <end position="140"/>
    </location>
</feature>